<dbReference type="CDD" id="cd14737">
    <property type="entry name" value="PAAR_1"/>
    <property type="match status" value="1"/>
</dbReference>
<sequence>MPKAARLGDSSSGHSCFPATPIVAGSPDVSINGKPAARKGDTVIPHGCPCPYTPHGFHGRSISAGSSNVSINGKPAARVGDAIDCGGSVAAGSGNVFIGDTPYQAETFDCGKDAVAEKQAFLKITPISDAVSAHWTSPVFYPEQMTKLVKNEAQAIDLPEPTIKQMLAHPELDGINPVNLDPASMLAEDVESFIEAGKDFIKEPSWQSAAVMAAIAIPGKFADEAVEKIVKTKFVGKYKGKDITLDDVEVKPVLYEKRDRETYRALRREFDNSVRKDFLKTLATDPTALKQLKKHGVKESEIAKLAKGKVPKGYQVHHKLPLDDGGTNDFDNLVLIRNSPEHSVFTTYQKQTTGSLEAGSGTELQWPVPNGTVFPKK</sequence>
<gene>
    <name evidence="1" type="ORF">VA7868_00406</name>
</gene>
<evidence type="ECO:0000313" key="1">
    <source>
        <dbReference type="EMBL" id="SHH75143.1"/>
    </source>
</evidence>
<dbReference type="PANTHER" id="PTHR34319">
    <property type="entry name" value="MAJOR EXPORTED PROTEIN"/>
    <property type="match status" value="1"/>
</dbReference>
<dbReference type="SUPFAM" id="SSF54060">
    <property type="entry name" value="His-Me finger endonucleases"/>
    <property type="match status" value="1"/>
</dbReference>
<reference evidence="1 2" key="1">
    <citation type="submission" date="2016-11" db="EMBL/GenBank/DDBJ databases">
        <authorList>
            <person name="Jaros S."/>
            <person name="Januszkiewicz K."/>
            <person name="Wedrychowicz H."/>
        </authorList>
    </citation>
    <scope>NUCLEOTIDE SEQUENCE [LARGE SCALE GENOMIC DNA]</scope>
    <source>
        <strain evidence="1 2">CECT 7868</strain>
    </source>
</reference>
<dbReference type="OrthoDB" id="6004892at2"/>
<dbReference type="Proteomes" id="UP000184608">
    <property type="component" value="Unassembled WGS sequence"/>
</dbReference>
<dbReference type="Gene3D" id="2.60.200.60">
    <property type="match status" value="1"/>
</dbReference>
<dbReference type="STRING" id="1216006.VA7868_00406"/>
<dbReference type="InterPro" id="IPR044925">
    <property type="entry name" value="His-Me_finger_sf"/>
</dbReference>
<dbReference type="InterPro" id="IPR052947">
    <property type="entry name" value="T6SS_Hcp1_domain"/>
</dbReference>
<keyword evidence="2" id="KW-1185">Reference proteome</keyword>
<dbReference type="EMBL" id="FQXZ01000005">
    <property type="protein sequence ID" value="SHH75143.1"/>
    <property type="molecule type" value="Genomic_DNA"/>
</dbReference>
<dbReference type="AlphaFoldDB" id="A0A1M5VJQ1"/>
<proteinExistence type="predicted"/>
<dbReference type="InterPro" id="IPR003615">
    <property type="entry name" value="HNH_nuc"/>
</dbReference>
<dbReference type="InterPro" id="IPR008727">
    <property type="entry name" value="PAAR_motif"/>
</dbReference>
<organism evidence="1 2">
    <name type="scientific">Vibrio aerogenes CECT 7868</name>
    <dbReference type="NCBI Taxonomy" id="1216006"/>
    <lineage>
        <taxon>Bacteria</taxon>
        <taxon>Pseudomonadati</taxon>
        <taxon>Pseudomonadota</taxon>
        <taxon>Gammaproteobacteria</taxon>
        <taxon>Vibrionales</taxon>
        <taxon>Vibrionaceae</taxon>
        <taxon>Vibrio</taxon>
    </lineage>
</organism>
<dbReference type="Pfam" id="PF05488">
    <property type="entry name" value="PAAR_motif"/>
    <property type="match status" value="2"/>
</dbReference>
<dbReference type="RefSeq" id="WP_139281492.1">
    <property type="nucleotide sequence ID" value="NZ_FQXZ01000005.1"/>
</dbReference>
<evidence type="ECO:0000313" key="2">
    <source>
        <dbReference type="Proteomes" id="UP000184608"/>
    </source>
</evidence>
<accession>A0A1M5VJQ1</accession>
<protein>
    <submittedName>
        <fullName evidence="1">PAAR motif protein</fullName>
    </submittedName>
</protein>
<name>A0A1M5VJQ1_9VIBR</name>
<dbReference type="PANTHER" id="PTHR34319:SF7">
    <property type="entry name" value="HNH ENDONUCLEASE DOMAIN-CONTAINING PROTEIN"/>
    <property type="match status" value="1"/>
</dbReference>
<dbReference type="CDD" id="cd00085">
    <property type="entry name" value="HNHc"/>
    <property type="match status" value="1"/>
</dbReference>